<feature type="transmembrane region" description="Helical" evidence="8">
    <location>
        <begin position="365"/>
        <end position="383"/>
    </location>
</feature>
<dbReference type="InterPro" id="IPR020846">
    <property type="entry name" value="MFS_dom"/>
</dbReference>
<feature type="domain" description="Major facilitator superfamily (MFS) profile" evidence="9">
    <location>
        <begin position="31"/>
        <end position="415"/>
    </location>
</feature>
<keyword evidence="11" id="KW-1185">Reference proteome</keyword>
<comment type="subcellular location">
    <subcellularLocation>
        <location evidence="1">Cell membrane</location>
        <topology evidence="1">Multi-pass membrane protein</topology>
    </subcellularLocation>
</comment>
<evidence type="ECO:0000259" key="9">
    <source>
        <dbReference type="PROSITE" id="PS50850"/>
    </source>
</evidence>
<dbReference type="PANTHER" id="PTHR43124">
    <property type="entry name" value="PURINE EFFLUX PUMP PBUE"/>
    <property type="match status" value="1"/>
</dbReference>
<dbReference type="SUPFAM" id="SSF103473">
    <property type="entry name" value="MFS general substrate transporter"/>
    <property type="match status" value="1"/>
</dbReference>
<keyword evidence="4" id="KW-1003">Cell membrane</keyword>
<feature type="transmembrane region" description="Helical" evidence="8">
    <location>
        <begin position="122"/>
        <end position="143"/>
    </location>
</feature>
<evidence type="ECO:0000256" key="4">
    <source>
        <dbReference type="ARBA" id="ARBA00022475"/>
    </source>
</evidence>
<organism evidence="10 11">
    <name type="scientific">Klenkia sesuvii</name>
    <dbReference type="NCBI Taxonomy" id="3103137"/>
    <lineage>
        <taxon>Bacteria</taxon>
        <taxon>Bacillati</taxon>
        <taxon>Actinomycetota</taxon>
        <taxon>Actinomycetes</taxon>
        <taxon>Geodermatophilales</taxon>
        <taxon>Geodermatophilaceae</taxon>
        <taxon>Klenkia</taxon>
    </lineage>
</organism>
<feature type="transmembrane region" description="Helical" evidence="8">
    <location>
        <begin position="306"/>
        <end position="326"/>
    </location>
</feature>
<keyword evidence="5 8" id="KW-0812">Transmembrane</keyword>
<feature type="transmembrane region" description="Helical" evidence="8">
    <location>
        <begin position="27"/>
        <end position="46"/>
    </location>
</feature>
<dbReference type="Proteomes" id="UP001361570">
    <property type="component" value="Unassembled WGS sequence"/>
</dbReference>
<evidence type="ECO:0000256" key="1">
    <source>
        <dbReference type="ARBA" id="ARBA00004651"/>
    </source>
</evidence>
<evidence type="ECO:0000256" key="7">
    <source>
        <dbReference type="ARBA" id="ARBA00023136"/>
    </source>
</evidence>
<feature type="transmembrane region" description="Helical" evidence="8">
    <location>
        <begin position="271"/>
        <end position="294"/>
    </location>
</feature>
<evidence type="ECO:0000313" key="10">
    <source>
        <dbReference type="EMBL" id="MEI4271148.1"/>
    </source>
</evidence>
<feature type="transmembrane region" description="Helical" evidence="8">
    <location>
        <begin position="332"/>
        <end position="353"/>
    </location>
</feature>
<comment type="similarity">
    <text evidence="2">Belongs to the major facilitator superfamily. Bcr/CmlA family.</text>
</comment>
<dbReference type="Pfam" id="PF07690">
    <property type="entry name" value="MFS_1"/>
    <property type="match status" value="1"/>
</dbReference>
<dbReference type="NCBIfam" id="TIGR00710">
    <property type="entry name" value="efflux_Bcr_CflA"/>
    <property type="match status" value="1"/>
</dbReference>
<accession>A0ABU8DR58</accession>
<gene>
    <name evidence="10" type="ORF">TEK04_05395</name>
</gene>
<evidence type="ECO:0000256" key="6">
    <source>
        <dbReference type="ARBA" id="ARBA00022989"/>
    </source>
</evidence>
<dbReference type="CDD" id="cd17320">
    <property type="entry name" value="MFS_MdfA_MDR_like"/>
    <property type="match status" value="1"/>
</dbReference>
<comment type="caution">
    <text evidence="10">The sequence shown here is derived from an EMBL/GenBank/DDBJ whole genome shotgun (WGS) entry which is preliminary data.</text>
</comment>
<evidence type="ECO:0000256" key="8">
    <source>
        <dbReference type="SAM" id="Phobius"/>
    </source>
</evidence>
<dbReference type="PANTHER" id="PTHR43124:SF3">
    <property type="entry name" value="CHLORAMPHENICOL EFFLUX PUMP RV0191"/>
    <property type="match status" value="1"/>
</dbReference>
<evidence type="ECO:0000256" key="5">
    <source>
        <dbReference type="ARBA" id="ARBA00022692"/>
    </source>
</evidence>
<dbReference type="RefSeq" id="WP_336403291.1">
    <property type="nucleotide sequence ID" value="NZ_JBAPLU010000004.1"/>
</dbReference>
<keyword evidence="7 8" id="KW-0472">Membrane</keyword>
<feature type="transmembrane region" description="Helical" evidence="8">
    <location>
        <begin position="155"/>
        <end position="174"/>
    </location>
</feature>
<proteinExistence type="inferred from homology"/>
<dbReference type="Gene3D" id="1.20.1720.10">
    <property type="entry name" value="Multidrug resistance protein D"/>
    <property type="match status" value="1"/>
</dbReference>
<protein>
    <submittedName>
        <fullName evidence="10">Multidrug effflux MFS transporter</fullName>
    </submittedName>
</protein>
<evidence type="ECO:0000256" key="2">
    <source>
        <dbReference type="ARBA" id="ARBA00006236"/>
    </source>
</evidence>
<evidence type="ECO:0000256" key="3">
    <source>
        <dbReference type="ARBA" id="ARBA00022448"/>
    </source>
</evidence>
<feature type="transmembrane region" description="Helical" evidence="8">
    <location>
        <begin position="389"/>
        <end position="411"/>
    </location>
</feature>
<reference evidence="10 11" key="1">
    <citation type="submission" date="2024-03" db="EMBL/GenBank/DDBJ databases">
        <title>Draft genome sequence of Klenkia sp. LSe6-5.</title>
        <authorList>
            <person name="Duangmal K."/>
            <person name="Chantavorakit T."/>
        </authorList>
    </citation>
    <scope>NUCLEOTIDE SEQUENCE [LARGE SCALE GENOMIC DNA]</scope>
    <source>
        <strain evidence="10 11">LSe6-5</strain>
    </source>
</reference>
<feature type="transmembrane region" description="Helical" evidence="8">
    <location>
        <begin position="180"/>
        <end position="200"/>
    </location>
</feature>
<dbReference type="InterPro" id="IPR011701">
    <property type="entry name" value="MFS"/>
</dbReference>
<dbReference type="InterPro" id="IPR004812">
    <property type="entry name" value="Efflux_drug-R_Bcr/CmlA"/>
</dbReference>
<dbReference type="InterPro" id="IPR050189">
    <property type="entry name" value="MFS_Efflux_Transporters"/>
</dbReference>
<evidence type="ECO:0000313" key="11">
    <source>
        <dbReference type="Proteomes" id="UP001361570"/>
    </source>
</evidence>
<dbReference type="InterPro" id="IPR036259">
    <property type="entry name" value="MFS_trans_sf"/>
</dbReference>
<feature type="transmembrane region" description="Helical" evidence="8">
    <location>
        <begin position="235"/>
        <end position="259"/>
    </location>
</feature>
<dbReference type="EMBL" id="JBAPLU010000004">
    <property type="protein sequence ID" value="MEI4271148.1"/>
    <property type="molecule type" value="Genomic_DNA"/>
</dbReference>
<feature type="transmembrane region" description="Helical" evidence="8">
    <location>
        <begin position="66"/>
        <end position="85"/>
    </location>
</feature>
<keyword evidence="6 8" id="KW-1133">Transmembrane helix</keyword>
<name>A0ABU8DR58_9ACTN</name>
<feature type="transmembrane region" description="Helical" evidence="8">
    <location>
        <begin position="97"/>
        <end position="116"/>
    </location>
</feature>
<keyword evidence="3" id="KW-0813">Transport</keyword>
<sequence>MTNPGLPDLVRSPTSPGRRAQRTVAGVPLRLLLVLGALSAFGPISMDLYLPALPRLADALGTSASASQLTMTSCMVGLALGQLVTGPVTDAYGRRTPVLVGLAVFAAASLLCALSTDILVLVALRFIQGAAGGAAIVIARAAVRDRYDTEAAAQVFSLLVVVTAVAPVVAPIVGGQLLRWTTWPGLFNALAVIGVLLLALTARSLPESLPVGARTSGGRTALRSHAAILLRDGDFLGFTAVLALGCGILFAYIIMSPFVLQGAYELDAQTFAVVFAVNSAGLLAVGRWGAILVARRGAAATLRRGLVIGGVGSAALLVAVASGAGLVVLLPILFLTVSSVSLVMPTATALGLAHHGDRAGTAGGVMGLAQFGLSGAIVPLVSINGTNPVLMALTMTGSGTLALLVGTLLLARRRRTEKSR</sequence>
<dbReference type="PROSITE" id="PS50850">
    <property type="entry name" value="MFS"/>
    <property type="match status" value="1"/>
</dbReference>